<dbReference type="AlphaFoldDB" id="A0A4R6AHZ4"/>
<evidence type="ECO:0000256" key="2">
    <source>
        <dbReference type="ARBA" id="ARBA00006464"/>
    </source>
</evidence>
<dbReference type="GO" id="GO:0009242">
    <property type="term" value="P:colanic acid biosynthetic process"/>
    <property type="evidence" value="ECO:0007669"/>
    <property type="project" value="TreeGrafter"/>
</dbReference>
<comment type="caution">
    <text evidence="10">The sequence shown here is derived from an EMBL/GenBank/DDBJ whole genome shotgun (WGS) entry which is preliminary data.</text>
</comment>
<evidence type="ECO:0000313" key="12">
    <source>
        <dbReference type="EMBL" id="TDL90777.1"/>
    </source>
</evidence>
<evidence type="ECO:0000313" key="10">
    <source>
        <dbReference type="EMBL" id="TDL83841.1"/>
    </source>
</evidence>
<protein>
    <submittedName>
        <fullName evidence="10">Exopolysaccharide biosynthesis polyprenyl glycosylphosphotransferase</fullName>
    </submittedName>
</protein>
<dbReference type="Proteomes" id="UP000294562">
    <property type="component" value="Unassembled WGS sequence"/>
</dbReference>
<proteinExistence type="inferred from homology"/>
<keyword evidence="7" id="KW-0270">Exopolysaccharide synthesis</keyword>
<dbReference type="GO" id="GO:0000271">
    <property type="term" value="P:polysaccharide biosynthetic process"/>
    <property type="evidence" value="ECO:0007669"/>
    <property type="project" value="UniProtKB-KW"/>
</dbReference>
<evidence type="ECO:0000313" key="11">
    <source>
        <dbReference type="EMBL" id="TDL85170.1"/>
    </source>
</evidence>
<evidence type="ECO:0000256" key="8">
    <source>
        <dbReference type="SAM" id="Phobius"/>
    </source>
</evidence>
<dbReference type="NCBIfam" id="TIGR03025">
    <property type="entry name" value="EPS_sugtrans"/>
    <property type="match status" value="1"/>
</dbReference>
<comment type="similarity">
    <text evidence="2">Belongs to the bacterial sugar transferase family.</text>
</comment>
<dbReference type="InterPro" id="IPR003362">
    <property type="entry name" value="Bact_transf"/>
</dbReference>
<dbReference type="GO" id="GO:0089702">
    <property type="term" value="F:undecaprenyl-phosphate glucose phosphotransferase activity"/>
    <property type="evidence" value="ECO:0007669"/>
    <property type="project" value="TreeGrafter"/>
</dbReference>
<dbReference type="OrthoDB" id="9808602at2"/>
<dbReference type="EMBL" id="SMZO01000080">
    <property type="protein sequence ID" value="TDL83841.1"/>
    <property type="molecule type" value="Genomic_DNA"/>
</dbReference>
<dbReference type="InterPro" id="IPR017475">
    <property type="entry name" value="EPS_sugar_tfrase"/>
</dbReference>
<dbReference type="EMBL" id="SMZO01000005">
    <property type="protein sequence ID" value="TDL90777.1"/>
    <property type="molecule type" value="Genomic_DNA"/>
</dbReference>
<gene>
    <name evidence="12" type="ORF">E2L05_03165</name>
    <name evidence="13" type="ORF">E2L05_03820</name>
    <name evidence="11" type="ORF">E2L05_16050</name>
    <name evidence="10" type="ORF">E2L05_19045</name>
</gene>
<sequence>MRSRPASGNLVADKLTRRSGDADMTNTAQTFAAASTNLQVIAKDAMDRTIALVAILLLLPVLVIVAIAIRLESRGPVLFLQDRTGLNGKVFRIFKFRSMTVGAGLAQARRGDARITRVGAFLRKTSIDELPQLLNVLLGHMSLVGPRPHAVAHDEFYAPQITNYMARYAVKPGMTGWAQVNNARGETETLNKMARRASLDLDYIRDWSLALDLKILIVTPLALLTDKAAY</sequence>
<dbReference type="PANTHER" id="PTHR30576:SF21">
    <property type="entry name" value="UDP-GLUCOSE:UNDECAPRENYL-PHOSPHATE GLUCOSE-1-PHOSPHATE TRANSFERASE"/>
    <property type="match status" value="1"/>
</dbReference>
<feature type="transmembrane region" description="Helical" evidence="8">
    <location>
        <begin position="50"/>
        <end position="71"/>
    </location>
</feature>
<keyword evidence="3 10" id="KW-0808">Transferase</keyword>
<dbReference type="Pfam" id="PF02397">
    <property type="entry name" value="Bac_transf"/>
    <property type="match status" value="1"/>
</dbReference>
<evidence type="ECO:0000313" key="13">
    <source>
        <dbReference type="EMBL" id="TDL90888.1"/>
    </source>
</evidence>
<evidence type="ECO:0000256" key="5">
    <source>
        <dbReference type="ARBA" id="ARBA00022989"/>
    </source>
</evidence>
<evidence type="ECO:0000256" key="7">
    <source>
        <dbReference type="ARBA" id="ARBA00023169"/>
    </source>
</evidence>
<keyword evidence="14" id="KW-1185">Reference proteome</keyword>
<keyword evidence="4 8" id="KW-0812">Transmembrane</keyword>
<evidence type="ECO:0000256" key="3">
    <source>
        <dbReference type="ARBA" id="ARBA00022679"/>
    </source>
</evidence>
<reference evidence="10 14" key="1">
    <citation type="submission" date="2019-03" db="EMBL/GenBank/DDBJ databases">
        <title>Rhodobacteraceae bacterium SM1902, a new member of the family Rhodobacteraceae isolated from Yantai.</title>
        <authorList>
            <person name="Sun Y."/>
        </authorList>
    </citation>
    <scope>NUCLEOTIDE SEQUENCE [LARGE SCALE GENOMIC DNA]</scope>
    <source>
        <strain evidence="10 14">SM1902</strain>
    </source>
</reference>
<evidence type="ECO:0000256" key="1">
    <source>
        <dbReference type="ARBA" id="ARBA00004141"/>
    </source>
</evidence>
<evidence type="ECO:0000256" key="4">
    <source>
        <dbReference type="ARBA" id="ARBA00022692"/>
    </source>
</evidence>
<keyword evidence="5 8" id="KW-1133">Transmembrane helix</keyword>
<keyword evidence="6 8" id="KW-0472">Membrane</keyword>
<comment type="subcellular location">
    <subcellularLocation>
        <location evidence="1">Membrane</location>
        <topology evidence="1">Multi-pass membrane protein</topology>
    </subcellularLocation>
</comment>
<evidence type="ECO:0000259" key="9">
    <source>
        <dbReference type="Pfam" id="PF02397"/>
    </source>
</evidence>
<dbReference type="PANTHER" id="PTHR30576">
    <property type="entry name" value="COLANIC BIOSYNTHESIS UDP-GLUCOSE LIPID CARRIER TRANSFERASE"/>
    <property type="match status" value="1"/>
</dbReference>
<accession>A0A4R6AHZ4</accession>
<evidence type="ECO:0000313" key="14">
    <source>
        <dbReference type="Proteomes" id="UP000294562"/>
    </source>
</evidence>
<dbReference type="EMBL" id="SMZO01000048">
    <property type="protein sequence ID" value="TDL85170.1"/>
    <property type="molecule type" value="Genomic_DNA"/>
</dbReference>
<dbReference type="EMBL" id="SMZO01000005">
    <property type="protein sequence ID" value="TDL90888.1"/>
    <property type="molecule type" value="Genomic_DNA"/>
</dbReference>
<name>A0A4R6AHZ4_9RHOB</name>
<organism evidence="10 14">
    <name type="scientific">Meridianimarinicoccus aquatilis</name>
    <dbReference type="NCBI Taxonomy" id="2552766"/>
    <lineage>
        <taxon>Bacteria</taxon>
        <taxon>Pseudomonadati</taxon>
        <taxon>Pseudomonadota</taxon>
        <taxon>Alphaproteobacteria</taxon>
        <taxon>Rhodobacterales</taxon>
        <taxon>Paracoccaceae</taxon>
        <taxon>Meridianimarinicoccus</taxon>
    </lineage>
</organism>
<evidence type="ECO:0000256" key="6">
    <source>
        <dbReference type="ARBA" id="ARBA00023136"/>
    </source>
</evidence>
<dbReference type="GO" id="GO:0016020">
    <property type="term" value="C:membrane"/>
    <property type="evidence" value="ECO:0007669"/>
    <property type="project" value="UniProtKB-SubCell"/>
</dbReference>
<feature type="domain" description="Bacterial sugar transferase" evidence="9">
    <location>
        <begin position="43"/>
        <end position="224"/>
    </location>
</feature>